<keyword evidence="3" id="KW-1185">Reference proteome</keyword>
<evidence type="ECO:0000313" key="3">
    <source>
        <dbReference type="Proteomes" id="UP001615550"/>
    </source>
</evidence>
<reference evidence="2 3" key="1">
    <citation type="submission" date="2024-08" db="EMBL/GenBank/DDBJ databases">
        <title>Draft Genome Sequence of Legionella lytica strain DSB2004, Isolated From a Fire Sprinkler System.</title>
        <authorList>
            <person name="Everhart A.D."/>
            <person name="Kidane D.T."/>
            <person name="Farone A.L."/>
            <person name="Farone M.B."/>
        </authorList>
    </citation>
    <scope>NUCLEOTIDE SEQUENCE [LARGE SCALE GENOMIC DNA]</scope>
    <source>
        <strain evidence="2 3">DSB2004</strain>
    </source>
</reference>
<comment type="similarity">
    <text evidence="1">Belongs to the short-chain dehydrogenases/reductases (SDR) family.</text>
</comment>
<dbReference type="SUPFAM" id="SSF51735">
    <property type="entry name" value="NAD(P)-binding Rossmann-fold domains"/>
    <property type="match status" value="1"/>
</dbReference>
<protein>
    <submittedName>
        <fullName evidence="2">SDR family NAD(P)-dependent oxidoreductase</fullName>
        <ecNumber evidence="2">1.1.1.-</ecNumber>
    </submittedName>
</protein>
<evidence type="ECO:0000256" key="1">
    <source>
        <dbReference type="ARBA" id="ARBA00006484"/>
    </source>
</evidence>
<dbReference type="EC" id="1.1.1.-" evidence="2"/>
<dbReference type="EMBL" id="JBGORX010000010">
    <property type="protein sequence ID" value="MFJ1269922.1"/>
    <property type="molecule type" value="Genomic_DNA"/>
</dbReference>
<dbReference type="PRINTS" id="PR00080">
    <property type="entry name" value="SDRFAMILY"/>
</dbReference>
<evidence type="ECO:0000313" key="2">
    <source>
        <dbReference type="EMBL" id="MFJ1269922.1"/>
    </source>
</evidence>
<proteinExistence type="inferred from homology"/>
<name>A0ABW8DB22_9GAMM</name>
<sequence>MDLQLKGKTALVTCSTAGIGLAIASFLAREGASVIINGRSEARVQQAINVIKEHSPQADLISAPADLSNKKEVENLLSKIPSVDILVNNVGIYETKPFTQITDEEWLHLFDVNVMSGIRLSRHYITPMLKNNWGRIIFISSESGLQIPGDMVHYGMTKTAQLAVARGIAETTAGTNVTVNSVLPGPTRSEGVSEFVTNMGKQQNKSSAQIEQEFFAEVRPTSLIKRFATAEEVASMVVFLCSPLSSATNGASIRVDGGVVRSIS</sequence>
<dbReference type="Proteomes" id="UP001615550">
    <property type="component" value="Unassembled WGS sequence"/>
</dbReference>
<dbReference type="InterPro" id="IPR036291">
    <property type="entry name" value="NAD(P)-bd_dom_sf"/>
</dbReference>
<dbReference type="InterPro" id="IPR002347">
    <property type="entry name" value="SDR_fam"/>
</dbReference>
<organism evidence="2 3">
    <name type="scientific">Legionella lytica</name>
    <dbReference type="NCBI Taxonomy" id="96232"/>
    <lineage>
        <taxon>Bacteria</taxon>
        <taxon>Pseudomonadati</taxon>
        <taxon>Pseudomonadota</taxon>
        <taxon>Gammaproteobacteria</taxon>
        <taxon>Legionellales</taxon>
        <taxon>Legionellaceae</taxon>
        <taxon>Legionella</taxon>
    </lineage>
</organism>
<comment type="caution">
    <text evidence="2">The sequence shown here is derived from an EMBL/GenBank/DDBJ whole genome shotgun (WGS) entry which is preliminary data.</text>
</comment>
<dbReference type="Pfam" id="PF13561">
    <property type="entry name" value="adh_short_C2"/>
    <property type="match status" value="1"/>
</dbReference>
<dbReference type="Gene3D" id="3.40.50.720">
    <property type="entry name" value="NAD(P)-binding Rossmann-like Domain"/>
    <property type="match status" value="1"/>
</dbReference>
<dbReference type="InterPro" id="IPR050259">
    <property type="entry name" value="SDR"/>
</dbReference>
<accession>A0ABW8DB22</accession>
<gene>
    <name evidence="2" type="ORF">ACD661_15290</name>
</gene>
<dbReference type="PANTHER" id="PTHR42879">
    <property type="entry name" value="3-OXOACYL-(ACYL-CARRIER-PROTEIN) REDUCTASE"/>
    <property type="match status" value="1"/>
</dbReference>
<keyword evidence="2" id="KW-0560">Oxidoreductase</keyword>
<dbReference type="GO" id="GO:0016491">
    <property type="term" value="F:oxidoreductase activity"/>
    <property type="evidence" value="ECO:0007669"/>
    <property type="project" value="UniProtKB-KW"/>
</dbReference>
<dbReference type="RefSeq" id="WP_400188737.1">
    <property type="nucleotide sequence ID" value="NZ_JBGORX010000010.1"/>
</dbReference>
<dbReference type="PRINTS" id="PR00081">
    <property type="entry name" value="GDHRDH"/>
</dbReference>